<dbReference type="InterPro" id="IPR023205">
    <property type="entry name" value="DsbA/DsbL"/>
</dbReference>
<dbReference type="PANTHER" id="PTHR35891">
    <property type="entry name" value="THIOL:DISULFIDE INTERCHANGE PROTEIN DSBA"/>
    <property type="match status" value="1"/>
</dbReference>
<keyword evidence="3 9" id="KW-0732">Signal</keyword>
<evidence type="ECO:0000256" key="5">
    <source>
        <dbReference type="ARBA" id="ARBA00023157"/>
    </source>
</evidence>
<proteinExistence type="inferred from homology"/>
<keyword evidence="12" id="KW-1185">Reference proteome</keyword>
<feature type="chain" id="PRO_5013119740" description="Thiol:disulfide interchange protein" evidence="9">
    <location>
        <begin position="19"/>
        <end position="204"/>
    </location>
</feature>
<evidence type="ECO:0000256" key="8">
    <source>
        <dbReference type="PIRSR" id="PIRSR001488-1"/>
    </source>
</evidence>
<evidence type="ECO:0000313" key="12">
    <source>
        <dbReference type="Proteomes" id="UP000192920"/>
    </source>
</evidence>
<evidence type="ECO:0000256" key="6">
    <source>
        <dbReference type="ARBA" id="ARBA00023284"/>
    </source>
</evidence>
<feature type="signal peptide" evidence="9">
    <location>
        <begin position="1"/>
        <end position="18"/>
    </location>
</feature>
<dbReference type="PIRSF" id="PIRSF001488">
    <property type="entry name" value="Tdi_protein"/>
    <property type="match status" value="1"/>
</dbReference>
<feature type="domain" description="Thioredoxin" evidence="10">
    <location>
        <begin position="5"/>
        <end position="196"/>
    </location>
</feature>
<evidence type="ECO:0000256" key="4">
    <source>
        <dbReference type="ARBA" id="ARBA00022764"/>
    </source>
</evidence>
<evidence type="ECO:0000259" key="10">
    <source>
        <dbReference type="PROSITE" id="PS51352"/>
    </source>
</evidence>
<dbReference type="GO" id="GO:0016491">
    <property type="term" value="F:oxidoreductase activity"/>
    <property type="evidence" value="ECO:0007669"/>
    <property type="project" value="InterPro"/>
</dbReference>
<protein>
    <recommendedName>
        <fullName evidence="7">Thiol:disulfide interchange protein</fullName>
    </recommendedName>
</protein>
<keyword evidence="4 7" id="KW-0574">Periplasm</keyword>
<dbReference type="Pfam" id="PF01323">
    <property type="entry name" value="DSBA"/>
    <property type="match status" value="1"/>
</dbReference>
<accession>A0A1Y6CGW7</accession>
<dbReference type="SUPFAM" id="SSF52833">
    <property type="entry name" value="Thioredoxin-like"/>
    <property type="match status" value="1"/>
</dbReference>
<dbReference type="EMBL" id="FXAG01000033">
    <property type="protein sequence ID" value="SMF55303.1"/>
    <property type="molecule type" value="Genomic_DNA"/>
</dbReference>
<comment type="similarity">
    <text evidence="2">Belongs to the thioredoxin family. DsbA subfamily.</text>
</comment>
<dbReference type="AlphaFoldDB" id="A0A1Y6CGW7"/>
<name>A0A1Y6CGW7_9NEIS</name>
<dbReference type="RefSeq" id="WP_085277889.1">
    <property type="nucleotide sequence ID" value="NZ_FXAG01000033.1"/>
</dbReference>
<dbReference type="InterPro" id="IPR013766">
    <property type="entry name" value="Thioredoxin_domain"/>
</dbReference>
<evidence type="ECO:0000313" key="11">
    <source>
        <dbReference type="EMBL" id="SMF55303.1"/>
    </source>
</evidence>
<comment type="subcellular location">
    <subcellularLocation>
        <location evidence="1 7">Periplasm</location>
    </subcellularLocation>
</comment>
<evidence type="ECO:0000256" key="2">
    <source>
        <dbReference type="ARBA" id="ARBA00005791"/>
    </source>
</evidence>
<dbReference type="InterPro" id="IPR036249">
    <property type="entry name" value="Thioredoxin-like_sf"/>
</dbReference>
<evidence type="ECO:0000256" key="9">
    <source>
        <dbReference type="SAM" id="SignalP"/>
    </source>
</evidence>
<feature type="disulfide bond" description="Redox-active" evidence="8">
    <location>
        <begin position="51"/>
        <end position="54"/>
    </location>
</feature>
<evidence type="ECO:0000256" key="3">
    <source>
        <dbReference type="ARBA" id="ARBA00022729"/>
    </source>
</evidence>
<evidence type="ECO:0000256" key="1">
    <source>
        <dbReference type="ARBA" id="ARBA00004418"/>
    </source>
</evidence>
<organism evidence="11 12">
    <name type="scientific">Pseudogulbenkiania subflava DSM 22618</name>
    <dbReference type="NCBI Taxonomy" id="1123014"/>
    <lineage>
        <taxon>Bacteria</taxon>
        <taxon>Pseudomonadati</taxon>
        <taxon>Pseudomonadota</taxon>
        <taxon>Betaproteobacteria</taxon>
        <taxon>Neisseriales</taxon>
        <taxon>Chromobacteriaceae</taxon>
        <taxon>Pseudogulbenkiania</taxon>
    </lineage>
</organism>
<evidence type="ECO:0000256" key="7">
    <source>
        <dbReference type="PIRNR" id="PIRNR001488"/>
    </source>
</evidence>
<dbReference type="STRING" id="1123014.SAMN02745746_03936"/>
<dbReference type="CDD" id="cd03019">
    <property type="entry name" value="DsbA_DsbA"/>
    <property type="match status" value="1"/>
</dbReference>
<keyword evidence="5 7" id="KW-1015">Disulfide bond</keyword>
<dbReference type="InterPro" id="IPR001853">
    <property type="entry name" value="DSBA-like_thioredoxin_dom"/>
</dbReference>
<dbReference type="PANTHER" id="PTHR35891:SF3">
    <property type="entry name" value="THIOL:DISULFIDE INTERCHANGE PROTEIN DSBL"/>
    <property type="match status" value="1"/>
</dbReference>
<dbReference type="PROSITE" id="PS51352">
    <property type="entry name" value="THIOREDOXIN_2"/>
    <property type="match status" value="1"/>
</dbReference>
<dbReference type="InterPro" id="IPR050824">
    <property type="entry name" value="Thiol_disulfide_DsbA"/>
</dbReference>
<reference evidence="12" key="1">
    <citation type="submission" date="2017-04" db="EMBL/GenBank/DDBJ databases">
        <authorList>
            <person name="Varghese N."/>
            <person name="Submissions S."/>
        </authorList>
    </citation>
    <scope>NUCLEOTIDE SEQUENCE [LARGE SCALE GENOMIC DNA]</scope>
    <source>
        <strain evidence="12">DSM 22618</strain>
    </source>
</reference>
<gene>
    <name evidence="11" type="ORF">SAMN02745746_03936</name>
</gene>
<dbReference type="Gene3D" id="3.40.30.10">
    <property type="entry name" value="Glutaredoxin"/>
    <property type="match status" value="1"/>
</dbReference>
<dbReference type="GO" id="GO:0042597">
    <property type="term" value="C:periplasmic space"/>
    <property type="evidence" value="ECO:0007669"/>
    <property type="project" value="UniProtKB-SubCell"/>
</dbReference>
<dbReference type="Proteomes" id="UP000192920">
    <property type="component" value="Unassembled WGS sequence"/>
</dbReference>
<sequence length="204" mass="22718">MKKWLLAGLMLFSAWANAAIEQGKDYTVLANPQPVATPGKVEVIEFFSYHCIHCFHLDPALTAWSKKLPANVSFRREQIVWNKQMEGLARLFATFNATRTLDRLHAPALSAMVEKKINLADETEMSKWLATQSGIDTKAFMATYKSFGINAQVARASKITRDYGIEGTPTIVVAGKYATMAAEPARLLQVVDELIVKAQREAKK</sequence>
<keyword evidence="6" id="KW-0676">Redox-active center</keyword>